<dbReference type="STRING" id="1869.MB27_01205"/>
<keyword evidence="2" id="KW-0472">Membrane</keyword>
<dbReference type="InterPro" id="IPR012533">
    <property type="entry name" value="YcnI-copper_dom"/>
</dbReference>
<dbReference type="Proteomes" id="UP000054537">
    <property type="component" value="Unassembled WGS sequence"/>
</dbReference>
<keyword evidence="2" id="KW-1133">Transmembrane helix</keyword>
<evidence type="ECO:0000313" key="6">
    <source>
        <dbReference type="Proteomes" id="UP000054537"/>
    </source>
</evidence>
<feature type="domain" description="YncI copper-binding" evidence="4">
    <location>
        <begin position="30"/>
        <end position="177"/>
    </location>
</feature>
<dbReference type="OrthoDB" id="9810871at2"/>
<dbReference type="eggNOG" id="COG4549">
    <property type="taxonomic scope" value="Bacteria"/>
</dbReference>
<dbReference type="InterPro" id="IPR038507">
    <property type="entry name" value="YcnI-like_sf"/>
</dbReference>
<evidence type="ECO:0000256" key="2">
    <source>
        <dbReference type="SAM" id="Phobius"/>
    </source>
</evidence>
<feature type="signal peptide" evidence="3">
    <location>
        <begin position="1"/>
        <end position="29"/>
    </location>
</feature>
<protein>
    <submittedName>
        <fullName evidence="5">Membrane protein</fullName>
    </submittedName>
</protein>
<dbReference type="CDD" id="cd08545">
    <property type="entry name" value="YcnI_like"/>
    <property type="match status" value="1"/>
</dbReference>
<evidence type="ECO:0000256" key="3">
    <source>
        <dbReference type="SAM" id="SignalP"/>
    </source>
</evidence>
<evidence type="ECO:0000259" key="4">
    <source>
        <dbReference type="Pfam" id="PF07987"/>
    </source>
</evidence>
<reference evidence="5 6" key="1">
    <citation type="submission" date="2014-10" db="EMBL/GenBank/DDBJ databases">
        <title>Draft genome sequence of Actinoplanes utahensis NRRL 12052.</title>
        <authorList>
            <person name="Velasco-Bucheli B."/>
            <person name="del Cerro C."/>
            <person name="Hormigo D."/>
            <person name="Garcia J.L."/>
            <person name="Acebal C."/>
            <person name="Arroyo M."/>
            <person name="de la Mata I."/>
        </authorList>
    </citation>
    <scope>NUCLEOTIDE SEQUENCE [LARGE SCALE GENOMIC DNA]</scope>
    <source>
        <strain evidence="5 6">NRRL 12052</strain>
    </source>
</reference>
<dbReference type="Pfam" id="PF07987">
    <property type="entry name" value="DUF1775"/>
    <property type="match status" value="1"/>
</dbReference>
<sequence>MKQTALRRAATVAAVAAAFVAGLAGPASAHVTVSPGSATQGGYTKVAFRVPNESDTASTTKLEINLPIDAPVGSVSLKPVAGWTAATEKSKLPTPVKVHDSEITEAVTKITWTAAAGSEIKPGTFQEFDVSLGPLPQRDQMVFKALQTYSDGTIVRWIDEPTTDGTEPESPAPVLKLTTADAAAAASAAAAPPTAPDSTEESGDSGAAWGIAGLIAGLAGLVLGLLAYRKAATAPRP</sequence>
<evidence type="ECO:0000256" key="1">
    <source>
        <dbReference type="SAM" id="MobiDB-lite"/>
    </source>
</evidence>
<dbReference type="AlphaFoldDB" id="A0A0A6UWI9"/>
<proteinExistence type="predicted"/>
<dbReference type="EMBL" id="JRTT01000001">
    <property type="protein sequence ID" value="KHD79258.1"/>
    <property type="molecule type" value="Genomic_DNA"/>
</dbReference>
<feature type="region of interest" description="Disordered" evidence="1">
    <location>
        <begin position="185"/>
        <end position="204"/>
    </location>
</feature>
<keyword evidence="2" id="KW-0812">Transmembrane</keyword>
<dbReference type="RefSeq" id="WP_043521736.1">
    <property type="nucleotide sequence ID" value="NZ_BAABKU010000007.1"/>
</dbReference>
<gene>
    <name evidence="5" type="ORF">MB27_01205</name>
</gene>
<accession>A0A0A6UWI9</accession>
<evidence type="ECO:0000313" key="5">
    <source>
        <dbReference type="EMBL" id="KHD79258.1"/>
    </source>
</evidence>
<name>A0A0A6UWI9_ACTUT</name>
<feature type="chain" id="PRO_5002034154" evidence="3">
    <location>
        <begin position="30"/>
        <end position="237"/>
    </location>
</feature>
<keyword evidence="3" id="KW-0732">Signal</keyword>
<dbReference type="Gene3D" id="2.60.40.2230">
    <property type="entry name" value="Uncharacterised protein YcnI-like PF07987, DUF1775"/>
    <property type="match status" value="1"/>
</dbReference>
<comment type="caution">
    <text evidence="5">The sequence shown here is derived from an EMBL/GenBank/DDBJ whole genome shotgun (WGS) entry which is preliminary data.</text>
</comment>
<feature type="transmembrane region" description="Helical" evidence="2">
    <location>
        <begin position="207"/>
        <end position="228"/>
    </location>
</feature>
<organism evidence="5 6">
    <name type="scientific">Actinoplanes utahensis</name>
    <dbReference type="NCBI Taxonomy" id="1869"/>
    <lineage>
        <taxon>Bacteria</taxon>
        <taxon>Bacillati</taxon>
        <taxon>Actinomycetota</taxon>
        <taxon>Actinomycetes</taxon>
        <taxon>Micromonosporales</taxon>
        <taxon>Micromonosporaceae</taxon>
        <taxon>Actinoplanes</taxon>
    </lineage>
</organism>
<keyword evidence="6" id="KW-1185">Reference proteome</keyword>